<protein>
    <recommendedName>
        <fullName evidence="4">Lipoprotein</fullName>
    </recommendedName>
</protein>
<sequence length="130" mass="12955">MRLRIVALTVIAGLGLGALGGCGSKENADQVQGPAPSIVPASPSARASGGPSSLPPQAAGSTIAIRGTVRDGVEPGCVLLATDAKIYLLIGGDKSALNSGAQVTVYGVEEPGLMTTCQQGTPFKVSRIEP</sequence>
<accession>A0ABP8DLP0</accession>
<dbReference type="EMBL" id="BAABAT010000034">
    <property type="protein sequence ID" value="GAA4259178.1"/>
    <property type="molecule type" value="Genomic_DNA"/>
</dbReference>
<evidence type="ECO:0000256" key="1">
    <source>
        <dbReference type="SAM" id="MobiDB-lite"/>
    </source>
</evidence>
<proteinExistence type="predicted"/>
<feature type="region of interest" description="Disordered" evidence="1">
    <location>
        <begin position="26"/>
        <end position="59"/>
    </location>
</feature>
<organism evidence="2 3">
    <name type="scientific">Dactylosporangium darangshiense</name>
    <dbReference type="NCBI Taxonomy" id="579108"/>
    <lineage>
        <taxon>Bacteria</taxon>
        <taxon>Bacillati</taxon>
        <taxon>Actinomycetota</taxon>
        <taxon>Actinomycetes</taxon>
        <taxon>Micromonosporales</taxon>
        <taxon>Micromonosporaceae</taxon>
        <taxon>Dactylosporangium</taxon>
    </lineage>
</organism>
<name>A0ABP8DLP0_9ACTN</name>
<reference evidence="3" key="1">
    <citation type="journal article" date="2019" name="Int. J. Syst. Evol. Microbiol.">
        <title>The Global Catalogue of Microorganisms (GCM) 10K type strain sequencing project: providing services to taxonomists for standard genome sequencing and annotation.</title>
        <authorList>
            <consortium name="The Broad Institute Genomics Platform"/>
            <consortium name="The Broad Institute Genome Sequencing Center for Infectious Disease"/>
            <person name="Wu L."/>
            <person name="Ma J."/>
        </authorList>
    </citation>
    <scope>NUCLEOTIDE SEQUENCE [LARGE SCALE GENOMIC DNA]</scope>
    <source>
        <strain evidence="3">JCM 17441</strain>
    </source>
</reference>
<dbReference type="RefSeq" id="WP_345136109.1">
    <property type="nucleotide sequence ID" value="NZ_BAABAT010000034.1"/>
</dbReference>
<dbReference type="PROSITE" id="PS51257">
    <property type="entry name" value="PROKAR_LIPOPROTEIN"/>
    <property type="match status" value="1"/>
</dbReference>
<comment type="caution">
    <text evidence="2">The sequence shown here is derived from an EMBL/GenBank/DDBJ whole genome shotgun (WGS) entry which is preliminary data.</text>
</comment>
<dbReference type="Proteomes" id="UP001500620">
    <property type="component" value="Unassembled WGS sequence"/>
</dbReference>
<evidence type="ECO:0000313" key="2">
    <source>
        <dbReference type="EMBL" id="GAA4259178.1"/>
    </source>
</evidence>
<feature type="compositionally biased region" description="Low complexity" evidence="1">
    <location>
        <begin position="34"/>
        <end position="56"/>
    </location>
</feature>
<evidence type="ECO:0000313" key="3">
    <source>
        <dbReference type="Proteomes" id="UP001500620"/>
    </source>
</evidence>
<keyword evidence="3" id="KW-1185">Reference proteome</keyword>
<gene>
    <name evidence="2" type="ORF">GCM10022255_082820</name>
</gene>
<evidence type="ECO:0008006" key="4">
    <source>
        <dbReference type="Google" id="ProtNLM"/>
    </source>
</evidence>